<organism evidence="1 2">
    <name type="scientific">Canavalia gladiata</name>
    <name type="common">Sword bean</name>
    <name type="synonym">Dolichos gladiatus</name>
    <dbReference type="NCBI Taxonomy" id="3824"/>
    <lineage>
        <taxon>Eukaryota</taxon>
        <taxon>Viridiplantae</taxon>
        <taxon>Streptophyta</taxon>
        <taxon>Embryophyta</taxon>
        <taxon>Tracheophyta</taxon>
        <taxon>Spermatophyta</taxon>
        <taxon>Magnoliopsida</taxon>
        <taxon>eudicotyledons</taxon>
        <taxon>Gunneridae</taxon>
        <taxon>Pentapetalae</taxon>
        <taxon>rosids</taxon>
        <taxon>fabids</taxon>
        <taxon>Fabales</taxon>
        <taxon>Fabaceae</taxon>
        <taxon>Papilionoideae</taxon>
        <taxon>50 kb inversion clade</taxon>
        <taxon>NPAAA clade</taxon>
        <taxon>indigoferoid/millettioid clade</taxon>
        <taxon>Phaseoleae</taxon>
        <taxon>Canavalia</taxon>
    </lineage>
</organism>
<comment type="caution">
    <text evidence="1">The sequence shown here is derived from an EMBL/GenBank/DDBJ whole genome shotgun (WGS) entry which is preliminary data.</text>
</comment>
<dbReference type="EMBL" id="JAYMYQ010000006">
    <property type="protein sequence ID" value="KAK7325270.1"/>
    <property type="molecule type" value="Genomic_DNA"/>
</dbReference>
<name>A0AAN9KWP0_CANGL</name>
<dbReference type="AlphaFoldDB" id="A0AAN9KWP0"/>
<proteinExistence type="predicted"/>
<accession>A0AAN9KWP0</accession>
<protein>
    <submittedName>
        <fullName evidence="1">Uncharacterized protein</fullName>
    </submittedName>
</protein>
<reference evidence="1 2" key="1">
    <citation type="submission" date="2024-01" db="EMBL/GenBank/DDBJ databases">
        <title>The genomes of 5 underutilized Papilionoideae crops provide insights into root nodulation and disease resistanc.</title>
        <authorList>
            <person name="Jiang F."/>
        </authorList>
    </citation>
    <scope>NUCLEOTIDE SEQUENCE [LARGE SCALE GENOMIC DNA]</scope>
    <source>
        <strain evidence="1">LVBAO_FW01</strain>
        <tissue evidence="1">Leaves</tissue>
    </source>
</reference>
<gene>
    <name evidence="1" type="ORF">VNO77_29429</name>
</gene>
<sequence length="87" mass="10195">MLKLDPWVNGYLDWIISLVLRDRLQISDRIITIQKFLQRCDVTLWRMLTQPMALLISPSPRSLTIKLSRRPILYSGIDGVCVRTVKR</sequence>
<evidence type="ECO:0000313" key="2">
    <source>
        <dbReference type="Proteomes" id="UP001367508"/>
    </source>
</evidence>
<dbReference type="Proteomes" id="UP001367508">
    <property type="component" value="Unassembled WGS sequence"/>
</dbReference>
<evidence type="ECO:0000313" key="1">
    <source>
        <dbReference type="EMBL" id="KAK7325270.1"/>
    </source>
</evidence>
<keyword evidence="2" id="KW-1185">Reference proteome</keyword>